<feature type="compositionally biased region" description="Polar residues" evidence="1">
    <location>
        <begin position="36"/>
        <end position="45"/>
    </location>
</feature>
<feature type="compositionally biased region" description="Low complexity" evidence="1">
    <location>
        <begin position="337"/>
        <end position="350"/>
    </location>
</feature>
<feature type="compositionally biased region" description="Low complexity" evidence="1">
    <location>
        <begin position="46"/>
        <end position="64"/>
    </location>
</feature>
<accession>A0A6A6TAG8</accession>
<evidence type="ECO:0000256" key="1">
    <source>
        <dbReference type="SAM" id="MobiDB-lite"/>
    </source>
</evidence>
<name>A0A6A6TAG8_9PLEO</name>
<reference evidence="2" key="1">
    <citation type="journal article" date="2020" name="Stud. Mycol.">
        <title>101 Dothideomycetes genomes: a test case for predicting lifestyles and emergence of pathogens.</title>
        <authorList>
            <person name="Haridas S."/>
            <person name="Albert R."/>
            <person name="Binder M."/>
            <person name="Bloem J."/>
            <person name="Labutti K."/>
            <person name="Salamov A."/>
            <person name="Andreopoulos B."/>
            <person name="Baker S."/>
            <person name="Barry K."/>
            <person name="Bills G."/>
            <person name="Bluhm B."/>
            <person name="Cannon C."/>
            <person name="Castanera R."/>
            <person name="Culley D."/>
            <person name="Daum C."/>
            <person name="Ezra D."/>
            <person name="Gonzalez J."/>
            <person name="Henrissat B."/>
            <person name="Kuo A."/>
            <person name="Liang C."/>
            <person name="Lipzen A."/>
            <person name="Lutzoni F."/>
            <person name="Magnuson J."/>
            <person name="Mondo S."/>
            <person name="Nolan M."/>
            <person name="Ohm R."/>
            <person name="Pangilinan J."/>
            <person name="Park H.-J."/>
            <person name="Ramirez L."/>
            <person name="Alfaro M."/>
            <person name="Sun H."/>
            <person name="Tritt A."/>
            <person name="Yoshinaga Y."/>
            <person name="Zwiers L.-H."/>
            <person name="Turgeon B."/>
            <person name="Goodwin S."/>
            <person name="Spatafora J."/>
            <person name="Crous P."/>
            <person name="Grigoriev I."/>
        </authorList>
    </citation>
    <scope>NUCLEOTIDE SEQUENCE</scope>
    <source>
        <strain evidence="2">CBS 122681</strain>
    </source>
</reference>
<feature type="compositionally biased region" description="Basic and acidic residues" evidence="1">
    <location>
        <begin position="411"/>
        <end position="420"/>
    </location>
</feature>
<feature type="compositionally biased region" description="Polar residues" evidence="1">
    <location>
        <begin position="9"/>
        <end position="28"/>
    </location>
</feature>
<feature type="compositionally biased region" description="Polar residues" evidence="1">
    <location>
        <begin position="363"/>
        <end position="376"/>
    </location>
</feature>
<evidence type="ECO:0000313" key="2">
    <source>
        <dbReference type="EMBL" id="KAF2656241.1"/>
    </source>
</evidence>
<gene>
    <name evidence="2" type="ORF">K491DRAFT_778206</name>
</gene>
<protein>
    <submittedName>
        <fullName evidence="2">Uncharacterized protein</fullName>
    </submittedName>
</protein>
<dbReference type="AlphaFoldDB" id="A0A6A6TAG8"/>
<feature type="region of interest" description="Disordered" evidence="1">
    <location>
        <begin position="1"/>
        <end position="303"/>
    </location>
</feature>
<feature type="region of interest" description="Disordered" evidence="1">
    <location>
        <begin position="318"/>
        <end position="441"/>
    </location>
</feature>
<dbReference type="Proteomes" id="UP000799324">
    <property type="component" value="Unassembled WGS sequence"/>
</dbReference>
<sequence length="451" mass="48631">MADYFPPTRSRSTNTSPVRPQSSYSVASTIRRVTPSPDTLSGAVQSNRAINSSPARRNSSASFSQTWSPAPNTTLAQPQSNIPHSQSYTSISPTRLPSPLRRQPRAISPPKRKPVTASSNIPQPRPLSMPAPSQQPIDTMDMRNAPMDIPQTPSPMSAEQRRSAYQPLGMDGNEDLDYFTQGHAKDQSRSPNTGPPGQYSPTRKRSGAIGEADRDGHWNAFGLADKDVDTMEPGTSISTSGSPPHLPKAPYGVVPGHGHGHASRPHEQHSTPSSTSKLPRVKSKSKLKPAPIHIPPTDLDPYYNLGYGYGSRKNSLEIPKARDATHPIHSPYTAHTNANANPNANAASNAVSMPHPNLANADWTPNSNPPLNQTRNANRDRDRNLHTPTAYRDDSDANSDLSPEPFGGARNVRELEEQRRNVSVGTKASAGVGGKKDKRGEEGGCCGCLVM</sequence>
<feature type="compositionally biased region" description="Basic and acidic residues" evidence="1">
    <location>
        <begin position="377"/>
        <end position="395"/>
    </location>
</feature>
<dbReference type="EMBL" id="MU004339">
    <property type="protein sequence ID" value="KAF2656241.1"/>
    <property type="molecule type" value="Genomic_DNA"/>
</dbReference>
<organism evidence="2 3">
    <name type="scientific">Lophiostoma macrostomum CBS 122681</name>
    <dbReference type="NCBI Taxonomy" id="1314788"/>
    <lineage>
        <taxon>Eukaryota</taxon>
        <taxon>Fungi</taxon>
        <taxon>Dikarya</taxon>
        <taxon>Ascomycota</taxon>
        <taxon>Pezizomycotina</taxon>
        <taxon>Dothideomycetes</taxon>
        <taxon>Pleosporomycetidae</taxon>
        <taxon>Pleosporales</taxon>
        <taxon>Lophiostomataceae</taxon>
        <taxon>Lophiostoma</taxon>
    </lineage>
</organism>
<dbReference type="OrthoDB" id="3801471at2759"/>
<proteinExistence type="predicted"/>
<keyword evidence="3" id="KW-1185">Reference proteome</keyword>
<feature type="compositionally biased region" description="Polar residues" evidence="1">
    <location>
        <begin position="65"/>
        <end position="95"/>
    </location>
</feature>
<feature type="compositionally biased region" description="Low complexity" evidence="1">
    <location>
        <begin position="233"/>
        <end position="243"/>
    </location>
</feature>
<evidence type="ECO:0000313" key="3">
    <source>
        <dbReference type="Proteomes" id="UP000799324"/>
    </source>
</evidence>